<evidence type="ECO:0000256" key="1">
    <source>
        <dbReference type="SAM" id="Phobius"/>
    </source>
</evidence>
<reference evidence="3" key="1">
    <citation type="submission" date="2015-10" db="EMBL/GenBank/DDBJ databases">
        <title>Draft Genome Sequences of 11 Lactococcus lactis subspecies cremoris strains.</title>
        <authorList>
            <person name="Wels M."/>
            <person name="Backus L."/>
            <person name="Boekhorst J."/>
            <person name="Dijkstra A."/>
            <person name="Beerthuizen M."/>
            <person name="Kelly W."/>
            <person name="Siezen R."/>
            <person name="Bachmann H."/>
            <person name="Van Hijum S."/>
        </authorList>
    </citation>
    <scope>NUCLEOTIDE SEQUENCE [LARGE SCALE GENOMIC DNA]</scope>
    <source>
        <strain evidence="3">M20</strain>
    </source>
</reference>
<sequence length="116" mass="13913">MKIRYNRKKIFDNNLGVIYVLLLLLMFTIILKGTLAFFCSLFIGFMLFISIILTIIDGRKKEVDSVSKDLPNSYERFVELHIFDKELNRQILILGDERYRYFVIDNFNNYRRMTLV</sequence>
<organism evidence="2 3">
    <name type="scientific">Lactococcus lactis subsp. lactis</name>
    <name type="common">Streptococcus lactis</name>
    <dbReference type="NCBI Taxonomy" id="1360"/>
    <lineage>
        <taxon>Bacteria</taxon>
        <taxon>Bacillati</taxon>
        <taxon>Bacillota</taxon>
        <taxon>Bacilli</taxon>
        <taxon>Lactobacillales</taxon>
        <taxon>Streptococcaceae</taxon>
        <taxon>Lactococcus</taxon>
    </lineage>
</organism>
<keyword evidence="1" id="KW-1133">Transmembrane helix</keyword>
<name>A0A0V8E3R3_LACLL</name>
<feature type="transmembrane region" description="Helical" evidence="1">
    <location>
        <begin position="12"/>
        <end position="29"/>
    </location>
</feature>
<keyword evidence="1" id="KW-0812">Transmembrane</keyword>
<accession>A0A0V8E3R3</accession>
<proteinExistence type="predicted"/>
<evidence type="ECO:0000313" key="3">
    <source>
        <dbReference type="Proteomes" id="UP000053719"/>
    </source>
</evidence>
<dbReference type="EMBL" id="LKLU01000087">
    <property type="protein sequence ID" value="KSU20379.1"/>
    <property type="molecule type" value="Genomic_DNA"/>
</dbReference>
<dbReference type="RefSeq" id="WP_058211835.1">
    <property type="nucleotide sequence ID" value="NZ_LKLU01000087.1"/>
</dbReference>
<keyword evidence="1" id="KW-0472">Membrane</keyword>
<comment type="caution">
    <text evidence="2">The sequence shown here is derived from an EMBL/GenBank/DDBJ whole genome shotgun (WGS) entry which is preliminary data.</text>
</comment>
<protein>
    <submittedName>
        <fullName evidence="2">Uncharacterized protein</fullName>
    </submittedName>
</protein>
<gene>
    <name evidence="2" type="ORF">M20_1544</name>
</gene>
<evidence type="ECO:0000313" key="2">
    <source>
        <dbReference type="EMBL" id="KSU20379.1"/>
    </source>
</evidence>
<dbReference type="Proteomes" id="UP000053719">
    <property type="component" value="Unassembled WGS sequence"/>
</dbReference>
<dbReference type="PATRIC" id="fig|1360.114.peg.2008"/>
<feature type="transmembrane region" description="Helical" evidence="1">
    <location>
        <begin position="35"/>
        <end position="56"/>
    </location>
</feature>
<dbReference type="AlphaFoldDB" id="A0A0V8E3R3"/>